<feature type="region of interest" description="Disordered" evidence="1">
    <location>
        <begin position="1"/>
        <end position="25"/>
    </location>
</feature>
<sequence length="170" mass="18731">PFDPPPKAIVHGSGRPPPEWGRRENEELENLRKVLEPPKYVEQAPIEGAKPPVPVIPLVVPQEEFDPSLAEKLKKKAEKIERMERRRSSAKAAAERRRSSVKSATGAGEPQENKENEEPQVDGIAEESEPAAEPEPEPAPAAEEAPEEEEEEEEENEEAEDGPAPEEVAA</sequence>
<feature type="compositionally biased region" description="Basic and acidic residues" evidence="1">
    <location>
        <begin position="78"/>
        <end position="98"/>
    </location>
</feature>
<proteinExistence type="predicted"/>
<accession>A0A914D1K0</accession>
<evidence type="ECO:0000313" key="3">
    <source>
        <dbReference type="WBParaSite" id="ACRNAN_scaffold1653.g21109.t1"/>
    </source>
</evidence>
<keyword evidence="2" id="KW-1185">Reference proteome</keyword>
<protein>
    <submittedName>
        <fullName evidence="3">Uncharacterized protein</fullName>
    </submittedName>
</protein>
<organism evidence="2 3">
    <name type="scientific">Acrobeloides nanus</name>
    <dbReference type="NCBI Taxonomy" id="290746"/>
    <lineage>
        <taxon>Eukaryota</taxon>
        <taxon>Metazoa</taxon>
        <taxon>Ecdysozoa</taxon>
        <taxon>Nematoda</taxon>
        <taxon>Chromadorea</taxon>
        <taxon>Rhabditida</taxon>
        <taxon>Tylenchina</taxon>
        <taxon>Cephalobomorpha</taxon>
        <taxon>Cephaloboidea</taxon>
        <taxon>Cephalobidae</taxon>
        <taxon>Acrobeloides</taxon>
    </lineage>
</organism>
<reference evidence="3" key="1">
    <citation type="submission" date="2022-11" db="UniProtKB">
        <authorList>
            <consortium name="WormBaseParasite"/>
        </authorList>
    </citation>
    <scope>IDENTIFICATION</scope>
</reference>
<feature type="compositionally biased region" description="Acidic residues" evidence="1">
    <location>
        <begin position="118"/>
        <end position="136"/>
    </location>
</feature>
<feature type="compositionally biased region" description="Acidic residues" evidence="1">
    <location>
        <begin position="144"/>
        <end position="170"/>
    </location>
</feature>
<dbReference type="AlphaFoldDB" id="A0A914D1K0"/>
<evidence type="ECO:0000256" key="1">
    <source>
        <dbReference type="SAM" id="MobiDB-lite"/>
    </source>
</evidence>
<feature type="region of interest" description="Disordered" evidence="1">
    <location>
        <begin position="76"/>
        <end position="170"/>
    </location>
</feature>
<name>A0A914D1K0_9BILA</name>
<dbReference type="Proteomes" id="UP000887540">
    <property type="component" value="Unplaced"/>
</dbReference>
<dbReference type="WBParaSite" id="ACRNAN_scaffold1653.g21109.t1">
    <property type="protein sequence ID" value="ACRNAN_scaffold1653.g21109.t1"/>
    <property type="gene ID" value="ACRNAN_scaffold1653.g21109"/>
</dbReference>
<evidence type="ECO:0000313" key="2">
    <source>
        <dbReference type="Proteomes" id="UP000887540"/>
    </source>
</evidence>